<dbReference type="GO" id="GO:0016853">
    <property type="term" value="F:isomerase activity"/>
    <property type="evidence" value="ECO:0007669"/>
    <property type="project" value="InterPro"/>
</dbReference>
<dbReference type="CDD" id="cd04604">
    <property type="entry name" value="CBS_pair_SIS_assoc"/>
    <property type="match status" value="1"/>
</dbReference>
<dbReference type="InterPro" id="IPR046342">
    <property type="entry name" value="CBS_dom_sf"/>
</dbReference>
<dbReference type="PROSITE" id="PS51464">
    <property type="entry name" value="SIS"/>
    <property type="match status" value="1"/>
</dbReference>
<comment type="similarity">
    <text evidence="1">Belongs to the SIS family. GutQ/KpsF subfamily.</text>
</comment>
<evidence type="ECO:0000259" key="5">
    <source>
        <dbReference type="PROSITE" id="PS51464"/>
    </source>
</evidence>
<dbReference type="InterPro" id="IPR001347">
    <property type="entry name" value="SIS_dom"/>
</dbReference>
<dbReference type="PANTHER" id="PTHR42745:SF1">
    <property type="entry name" value="ARABINOSE 5-PHOSPHATE ISOMERASE KDSD"/>
    <property type="match status" value="1"/>
</dbReference>
<protein>
    <recommendedName>
        <fullName evidence="7">SIS domain-containing protein</fullName>
    </recommendedName>
</protein>
<evidence type="ECO:0000313" key="6">
    <source>
        <dbReference type="EMBL" id="SUZ85371.1"/>
    </source>
</evidence>
<dbReference type="PROSITE" id="PS51371">
    <property type="entry name" value="CBS"/>
    <property type="match status" value="2"/>
</dbReference>
<feature type="domain" description="CBS" evidence="4">
    <location>
        <begin position="272"/>
        <end position="326"/>
    </location>
</feature>
<dbReference type="EMBL" id="UINC01001633">
    <property type="protein sequence ID" value="SUZ85371.1"/>
    <property type="molecule type" value="Genomic_DNA"/>
</dbReference>
<feature type="domain" description="SIS" evidence="5">
    <location>
        <begin position="35"/>
        <end position="178"/>
    </location>
</feature>
<organism evidence="6">
    <name type="scientific">marine metagenome</name>
    <dbReference type="NCBI Taxonomy" id="408172"/>
    <lineage>
        <taxon>unclassified sequences</taxon>
        <taxon>metagenomes</taxon>
        <taxon>ecological metagenomes</taxon>
    </lineage>
</organism>
<dbReference type="Pfam" id="PF00571">
    <property type="entry name" value="CBS"/>
    <property type="match status" value="2"/>
</dbReference>
<dbReference type="PANTHER" id="PTHR42745">
    <property type="match status" value="1"/>
</dbReference>
<dbReference type="InterPro" id="IPR046348">
    <property type="entry name" value="SIS_dom_sf"/>
</dbReference>
<feature type="domain" description="CBS" evidence="4">
    <location>
        <begin position="204"/>
        <end position="263"/>
    </location>
</feature>
<reference evidence="6" key="1">
    <citation type="submission" date="2018-05" db="EMBL/GenBank/DDBJ databases">
        <authorList>
            <person name="Lanie J.A."/>
            <person name="Ng W.-L."/>
            <person name="Kazmierczak K.M."/>
            <person name="Andrzejewski T.M."/>
            <person name="Davidsen T.M."/>
            <person name="Wayne K.J."/>
            <person name="Tettelin H."/>
            <person name="Glass J.I."/>
            <person name="Rusch D."/>
            <person name="Podicherti R."/>
            <person name="Tsui H.-C.T."/>
            <person name="Winkler M.E."/>
        </authorList>
    </citation>
    <scope>NUCLEOTIDE SEQUENCE</scope>
</reference>
<evidence type="ECO:0000259" key="4">
    <source>
        <dbReference type="PROSITE" id="PS51371"/>
    </source>
</evidence>
<dbReference type="AlphaFoldDB" id="A0A381R0Z0"/>
<proteinExistence type="inferred from homology"/>
<dbReference type="InterPro" id="IPR050986">
    <property type="entry name" value="GutQ/KpsF_isomerases"/>
</dbReference>
<keyword evidence="3" id="KW-0129">CBS domain</keyword>
<keyword evidence="2" id="KW-0677">Repeat</keyword>
<dbReference type="Pfam" id="PF01380">
    <property type="entry name" value="SIS"/>
    <property type="match status" value="1"/>
</dbReference>
<dbReference type="InterPro" id="IPR035474">
    <property type="entry name" value="SIS_Kpsf"/>
</dbReference>
<sequence>MKISDIKSVAKRVIQIEADAVSLIGDRIDEHFESAVQTILECTGRLIVSGLGKSGLISQKIASTMASTGTPAHFVHPAEATHGDLGMITKEDVLLIVSNSGETMELIQILPAIHKKGVTIIGLIGRQNSTLANRSDIYLDTSVEKEACTLDLAPTASTTATLAMGDALAVSLLEIRGFNKEDFAELHPGGMLGKRLLLTLDQLVHTGDDIPFVTSSASIKDALLTISEKGLGMTGVLNDEDEIIGIITDGDIRRAIEKGGNDLFDQTAEFLMSGNPKWVTADTLAISALELMEKHAITSLFVYSDADLKKPDGIVHIHDILRSGVQ</sequence>
<dbReference type="FunFam" id="3.40.50.10490:FF:000011">
    <property type="entry name" value="Arabinose 5-phosphate isomerase"/>
    <property type="match status" value="1"/>
</dbReference>
<evidence type="ECO:0000256" key="2">
    <source>
        <dbReference type="ARBA" id="ARBA00022737"/>
    </source>
</evidence>
<dbReference type="GO" id="GO:1901135">
    <property type="term" value="P:carbohydrate derivative metabolic process"/>
    <property type="evidence" value="ECO:0007669"/>
    <property type="project" value="InterPro"/>
</dbReference>
<gene>
    <name evidence="6" type="ORF">METZ01_LOCUS38225</name>
</gene>
<dbReference type="NCBIfam" id="TIGR00393">
    <property type="entry name" value="kpsF"/>
    <property type="match status" value="1"/>
</dbReference>
<dbReference type="InterPro" id="IPR004800">
    <property type="entry name" value="KdsD/KpsF-type"/>
</dbReference>
<accession>A0A381R0Z0</accession>
<evidence type="ECO:0008006" key="7">
    <source>
        <dbReference type="Google" id="ProtNLM"/>
    </source>
</evidence>
<dbReference type="CDD" id="cd05014">
    <property type="entry name" value="SIS_Kpsf"/>
    <property type="match status" value="1"/>
</dbReference>
<evidence type="ECO:0000256" key="3">
    <source>
        <dbReference type="ARBA" id="ARBA00023122"/>
    </source>
</evidence>
<dbReference type="Gene3D" id="3.10.580.10">
    <property type="entry name" value="CBS-domain"/>
    <property type="match status" value="1"/>
</dbReference>
<dbReference type="InterPro" id="IPR000644">
    <property type="entry name" value="CBS_dom"/>
</dbReference>
<dbReference type="Gene3D" id="3.40.50.10490">
    <property type="entry name" value="Glucose-6-phosphate isomerase like protein, domain 1"/>
    <property type="match status" value="1"/>
</dbReference>
<dbReference type="SUPFAM" id="SSF53697">
    <property type="entry name" value="SIS domain"/>
    <property type="match status" value="1"/>
</dbReference>
<name>A0A381R0Z0_9ZZZZ</name>
<evidence type="ECO:0000256" key="1">
    <source>
        <dbReference type="ARBA" id="ARBA00008165"/>
    </source>
</evidence>
<dbReference type="PIRSF" id="PIRSF004692">
    <property type="entry name" value="KdsD_KpsF"/>
    <property type="match status" value="1"/>
</dbReference>
<dbReference type="GO" id="GO:0005975">
    <property type="term" value="P:carbohydrate metabolic process"/>
    <property type="evidence" value="ECO:0007669"/>
    <property type="project" value="InterPro"/>
</dbReference>
<dbReference type="GO" id="GO:0097367">
    <property type="term" value="F:carbohydrate derivative binding"/>
    <property type="evidence" value="ECO:0007669"/>
    <property type="project" value="InterPro"/>
</dbReference>